<feature type="transmembrane region" description="Helical" evidence="1">
    <location>
        <begin position="244"/>
        <end position="263"/>
    </location>
</feature>
<comment type="caution">
    <text evidence="2">The sequence shown here is derived from an EMBL/GenBank/DDBJ whole genome shotgun (WGS) entry which is preliminary data.</text>
</comment>
<evidence type="ECO:0000313" key="3">
    <source>
        <dbReference type="Proteomes" id="UP000239425"/>
    </source>
</evidence>
<dbReference type="Pfam" id="PF02405">
    <property type="entry name" value="MlaE"/>
    <property type="match status" value="1"/>
</dbReference>
<dbReference type="PANTHER" id="PTHR30188">
    <property type="entry name" value="ABC TRANSPORTER PERMEASE PROTEIN-RELATED"/>
    <property type="match status" value="1"/>
</dbReference>
<proteinExistence type="predicted"/>
<evidence type="ECO:0000313" key="2">
    <source>
        <dbReference type="EMBL" id="PPE03609.1"/>
    </source>
</evidence>
<keyword evidence="1" id="KW-0472">Membrane</keyword>
<keyword evidence="1" id="KW-1133">Transmembrane helix</keyword>
<dbReference type="RefSeq" id="WP_104206946.1">
    <property type="nucleotide sequence ID" value="NZ_PHHC01000088.1"/>
</dbReference>
<protein>
    <submittedName>
        <fullName evidence="2">Putative phospholipid ABC transporter permease protein MlaE</fullName>
    </submittedName>
</protein>
<feature type="transmembrane region" description="Helical" evidence="1">
    <location>
        <begin position="157"/>
        <end position="178"/>
    </location>
</feature>
<reference evidence="2 3" key="1">
    <citation type="submission" date="2017-11" db="EMBL/GenBank/DDBJ databases">
        <title>Comparative genomic analysis of Holospora spp., intranuclear symbionts of paramecia.</title>
        <authorList>
            <person name="Garushyants S.K."/>
            <person name="Beliavskaya A."/>
            <person name="Malko D.B."/>
            <person name="Logacheva M.D."/>
            <person name="Rautian M.S."/>
            <person name="Gelfand M.S."/>
        </authorList>
    </citation>
    <scope>NUCLEOTIDE SEQUENCE [LARGE SCALE GENOMIC DNA]</scope>
    <source>
        <strain evidence="3">02AZ16</strain>
    </source>
</reference>
<feature type="transmembrane region" description="Helical" evidence="1">
    <location>
        <begin position="206"/>
        <end position="224"/>
    </location>
</feature>
<keyword evidence="1" id="KW-0812">Transmembrane</keyword>
<dbReference type="AlphaFoldDB" id="A0A2S5R8D9"/>
<accession>A0A2S5R8D9</accession>
<dbReference type="OrthoDB" id="9806241at2"/>
<feature type="transmembrane region" description="Helical" evidence="1">
    <location>
        <begin position="58"/>
        <end position="78"/>
    </location>
</feature>
<evidence type="ECO:0000256" key="1">
    <source>
        <dbReference type="SAM" id="Phobius"/>
    </source>
</evidence>
<dbReference type="InterPro" id="IPR030802">
    <property type="entry name" value="Permease_MalE"/>
</dbReference>
<sequence>MKKSVSFLKKLSVYLGKNTLIFLRNLGGRGVFFANVLYSGKGPFINYRVFINLFAQYFWYSLPLVGMTAICAGMVLALQSAQSMHGFDASGVQVELVVFAILRELGPILAGLMVAGRLGSSIASELSSMAVTDQINALVSVAVSPFYYLIRPKISAALCVLPLLTLFSDLMGIFGGYITCVLKQGMHGPQYLGYAWNIIQWSDVEVGLYKSFFFAFIIGFVACYEGLNAPPSALGVGISARKSVVISSLLILFINYWVTFFYYR</sequence>
<gene>
    <name evidence="2" type="ORF">HCUR_00936</name>
</gene>
<organism evidence="2 3">
    <name type="scientific">Holospora curviuscula</name>
    <dbReference type="NCBI Taxonomy" id="1082868"/>
    <lineage>
        <taxon>Bacteria</taxon>
        <taxon>Pseudomonadati</taxon>
        <taxon>Pseudomonadota</taxon>
        <taxon>Alphaproteobacteria</taxon>
        <taxon>Holosporales</taxon>
        <taxon>Holosporaceae</taxon>
        <taxon>Holospora</taxon>
    </lineage>
</organism>
<name>A0A2S5R8D9_9PROT</name>
<keyword evidence="3" id="KW-1185">Reference proteome</keyword>
<dbReference type="EMBL" id="PHHC01000088">
    <property type="protein sequence ID" value="PPE03609.1"/>
    <property type="molecule type" value="Genomic_DNA"/>
</dbReference>
<dbReference type="GO" id="GO:0043190">
    <property type="term" value="C:ATP-binding cassette (ABC) transporter complex"/>
    <property type="evidence" value="ECO:0007669"/>
    <property type="project" value="InterPro"/>
</dbReference>
<dbReference type="Proteomes" id="UP000239425">
    <property type="component" value="Unassembled WGS sequence"/>
</dbReference>
<dbReference type="GO" id="GO:0005548">
    <property type="term" value="F:phospholipid transporter activity"/>
    <property type="evidence" value="ECO:0007669"/>
    <property type="project" value="TreeGrafter"/>
</dbReference>